<evidence type="ECO:0000256" key="1">
    <source>
        <dbReference type="SAM" id="MobiDB-lite"/>
    </source>
</evidence>
<feature type="region of interest" description="Disordered" evidence="1">
    <location>
        <begin position="1"/>
        <end position="59"/>
    </location>
</feature>
<dbReference type="AlphaFoldDB" id="A0A218XZT2"/>
<evidence type="ECO:0000313" key="3">
    <source>
        <dbReference type="Proteomes" id="UP000197138"/>
    </source>
</evidence>
<accession>A0A218XZT2</accession>
<protein>
    <submittedName>
        <fullName evidence="2">Uncharacterized protein</fullName>
    </submittedName>
</protein>
<reference evidence="3" key="1">
    <citation type="journal article" date="2017" name="Plant J.">
        <title>The pomegranate (Punica granatum L.) genome and the genomics of punicalagin biosynthesis.</title>
        <authorList>
            <person name="Qin G."/>
            <person name="Xu C."/>
            <person name="Ming R."/>
            <person name="Tang H."/>
            <person name="Guyot R."/>
            <person name="Kramer E.M."/>
            <person name="Hu Y."/>
            <person name="Yi X."/>
            <person name="Qi Y."/>
            <person name="Xu X."/>
            <person name="Gao Z."/>
            <person name="Pan H."/>
            <person name="Jian J."/>
            <person name="Tian Y."/>
            <person name="Yue Z."/>
            <person name="Xu Y."/>
        </authorList>
    </citation>
    <scope>NUCLEOTIDE SEQUENCE [LARGE SCALE GENOMIC DNA]</scope>
    <source>
        <strain evidence="3">cv. Dabenzi</strain>
    </source>
</reference>
<dbReference type="EMBL" id="MTKT01000553">
    <property type="protein sequence ID" value="OWM90109.1"/>
    <property type="molecule type" value="Genomic_DNA"/>
</dbReference>
<proteinExistence type="predicted"/>
<sequence length="234" mass="24379">MLSPNTDGAEAASPSITTEEADQLDHSTKRAKKVVDRGGTRSNARAGEPSQGRSGVADDPKVGYVAALQGSQIGAGSGIFLGEGKGEGVRAAAGRPKVLTRKSVDQGLTRASPVQKPDASGFTRLTILRRNGYGRTNPLAAAQHQDSPRVQGAGPADAAHLQVDGAAANSTCGESFCLIRDPDSNRDDSTLACEGLNDMEDDLPKVNFQLLDGVILDGRVGEEDERVMAIDELA</sequence>
<dbReference type="Proteomes" id="UP000197138">
    <property type="component" value="Unassembled WGS sequence"/>
</dbReference>
<feature type="compositionally biased region" description="Basic and acidic residues" evidence="1">
    <location>
        <begin position="23"/>
        <end position="39"/>
    </location>
</feature>
<organism evidence="2 3">
    <name type="scientific">Punica granatum</name>
    <name type="common">Pomegranate</name>
    <dbReference type="NCBI Taxonomy" id="22663"/>
    <lineage>
        <taxon>Eukaryota</taxon>
        <taxon>Viridiplantae</taxon>
        <taxon>Streptophyta</taxon>
        <taxon>Embryophyta</taxon>
        <taxon>Tracheophyta</taxon>
        <taxon>Spermatophyta</taxon>
        <taxon>Magnoliopsida</taxon>
        <taxon>eudicotyledons</taxon>
        <taxon>Gunneridae</taxon>
        <taxon>Pentapetalae</taxon>
        <taxon>rosids</taxon>
        <taxon>malvids</taxon>
        <taxon>Myrtales</taxon>
        <taxon>Lythraceae</taxon>
        <taxon>Punica</taxon>
    </lineage>
</organism>
<evidence type="ECO:0000313" key="2">
    <source>
        <dbReference type="EMBL" id="OWM90109.1"/>
    </source>
</evidence>
<gene>
    <name evidence="2" type="ORF">CDL15_Pgr006430</name>
</gene>
<comment type="caution">
    <text evidence="2">The sequence shown here is derived from an EMBL/GenBank/DDBJ whole genome shotgun (WGS) entry which is preliminary data.</text>
</comment>
<name>A0A218XZT2_PUNGR</name>